<evidence type="ECO:0000313" key="7">
    <source>
        <dbReference type="Ensembl" id="ENSKMAP00000005014.1"/>
    </source>
</evidence>
<dbReference type="RefSeq" id="XP_017264575.1">
    <property type="nucleotide sequence ID" value="XM_017409086.3"/>
</dbReference>
<keyword evidence="3" id="KW-0325">Glycoprotein</keyword>
<dbReference type="GeneID" id="108231799"/>
<dbReference type="FunFam" id="2.10.310.10:FF:000001">
    <property type="entry name" value="Serpin family A member 1"/>
    <property type="match status" value="1"/>
</dbReference>
<dbReference type="Gene3D" id="3.30.497.10">
    <property type="entry name" value="Antithrombin, subunit I, domain 2"/>
    <property type="match status" value="1"/>
</dbReference>
<dbReference type="STRING" id="37003.ENSKMAP00000005014"/>
<evidence type="ECO:0000259" key="6">
    <source>
        <dbReference type="SMART" id="SM00093"/>
    </source>
</evidence>
<dbReference type="SUPFAM" id="SSF56574">
    <property type="entry name" value="Serpins"/>
    <property type="match status" value="1"/>
</dbReference>
<dbReference type="PROSITE" id="PS00284">
    <property type="entry name" value="SERPIN"/>
    <property type="match status" value="1"/>
</dbReference>
<sequence length="407" mass="45251">MCRILASYALAALLLAVVWADHNPYHSSKHSHEGEMAWHTLSPHNAVFGITLYKHLNAEAAGDNIFYSPLGISTALSVLSAGARGDTHTQLFSSLGYSTLNQTQVNEAYAYAFHMLNHSQDNQQLEVGNSVVVGTGFNPLPDFLNSIRQYYMGEVFNVDFENTSEAQELIRQHIATKSHGKLQDLVMDLDPQISMVLINWVYFKGQWERPFNKNLTTKGQFYVAENASVEVDMMKKTGLFDYYYDHVNHATVILLPYKGNTSMMIVLPDEGKMVALEDSINKNSIRDWHKSSFKNNINLSMPKFSISAEASLDEALKEMGITDAFGEEADFCGISEEVELRVSRVSHQAVLSVDETGTEAAAATTIEMVPLSLPSDVIVNRPFMVFIMELSTGSIVFMGKISNPTPL</sequence>
<dbReference type="SMART" id="SM00093">
    <property type="entry name" value="SERPIN"/>
    <property type="match status" value="1"/>
</dbReference>
<dbReference type="InterPro" id="IPR042178">
    <property type="entry name" value="Serpin_sf_1"/>
</dbReference>
<dbReference type="GO" id="GO:0004867">
    <property type="term" value="F:serine-type endopeptidase inhibitor activity"/>
    <property type="evidence" value="ECO:0007669"/>
    <property type="project" value="InterPro"/>
</dbReference>
<dbReference type="InterPro" id="IPR023795">
    <property type="entry name" value="Serpin_CS"/>
</dbReference>
<reference evidence="7" key="1">
    <citation type="submission" date="2025-08" db="UniProtKB">
        <authorList>
            <consortium name="Ensembl"/>
        </authorList>
    </citation>
    <scope>IDENTIFICATION</scope>
</reference>
<dbReference type="KEGG" id="kmr:108231799"/>
<evidence type="ECO:0000256" key="2">
    <source>
        <dbReference type="ARBA" id="ARBA00022729"/>
    </source>
</evidence>
<dbReference type="AlphaFoldDB" id="A0A3Q3A2H7"/>
<dbReference type="FunFam" id="2.30.39.10:FF:000003">
    <property type="entry name" value="alpha-1-antitrypsin isoform X1"/>
    <property type="match status" value="1"/>
</dbReference>
<evidence type="ECO:0000256" key="5">
    <source>
        <dbReference type="SAM" id="SignalP"/>
    </source>
</evidence>
<evidence type="ECO:0000313" key="8">
    <source>
        <dbReference type="Proteomes" id="UP000264800"/>
    </source>
</evidence>
<reference evidence="7" key="2">
    <citation type="submission" date="2025-09" db="UniProtKB">
        <authorList>
            <consortium name="Ensembl"/>
        </authorList>
    </citation>
    <scope>IDENTIFICATION</scope>
</reference>
<evidence type="ECO:0000256" key="1">
    <source>
        <dbReference type="ARBA" id="ARBA00009500"/>
    </source>
</evidence>
<name>A0A3Q3A2H7_KRYMA</name>
<evidence type="ECO:0000256" key="4">
    <source>
        <dbReference type="RuleBase" id="RU000411"/>
    </source>
</evidence>
<keyword evidence="8" id="KW-1185">Reference proteome</keyword>
<dbReference type="InterPro" id="IPR023796">
    <property type="entry name" value="Serpin_dom"/>
</dbReference>
<dbReference type="InterPro" id="IPR042185">
    <property type="entry name" value="Serpin_sf_2"/>
</dbReference>
<dbReference type="Gene3D" id="2.30.39.10">
    <property type="entry name" value="Alpha-1-antitrypsin, domain 1"/>
    <property type="match status" value="1"/>
</dbReference>
<accession>A0A3Q3A2H7</accession>
<dbReference type="Pfam" id="PF00079">
    <property type="entry name" value="Serpin"/>
    <property type="match status" value="1"/>
</dbReference>
<dbReference type="GO" id="GO:0005615">
    <property type="term" value="C:extracellular space"/>
    <property type="evidence" value="ECO:0007669"/>
    <property type="project" value="InterPro"/>
</dbReference>
<dbReference type="OrthoDB" id="671595at2759"/>
<dbReference type="PANTHER" id="PTHR11461">
    <property type="entry name" value="SERINE PROTEASE INHIBITOR, SERPIN"/>
    <property type="match status" value="1"/>
</dbReference>
<keyword evidence="2 5" id="KW-0732">Signal</keyword>
<dbReference type="Proteomes" id="UP000264800">
    <property type="component" value="Unplaced"/>
</dbReference>
<dbReference type="FunFam" id="3.30.497.10:FF:000001">
    <property type="entry name" value="Serine protease inhibitor"/>
    <property type="match status" value="1"/>
</dbReference>
<dbReference type="GeneTree" id="ENSGT00940000160877"/>
<dbReference type="PANTHER" id="PTHR11461:SF363">
    <property type="entry name" value="SERINE (OR CYSTEINE) PROTEINASE INHIBITOR, CLADE A (ALPHA-1 ANTIPROTEINASE, ANTITRYPSIN), MEMBER 1, LIKE PRECURSOR-RELATED"/>
    <property type="match status" value="1"/>
</dbReference>
<feature type="signal peptide" evidence="5">
    <location>
        <begin position="1"/>
        <end position="20"/>
    </location>
</feature>
<proteinExistence type="inferred from homology"/>
<dbReference type="OMA" id="HTYEDDF"/>
<protein>
    <submittedName>
        <fullName evidence="7">Alpha-1-antitrypsin homolog</fullName>
    </submittedName>
</protein>
<feature type="domain" description="Serpin" evidence="6">
    <location>
        <begin position="50"/>
        <end position="404"/>
    </location>
</feature>
<feature type="chain" id="PRO_5018614878" evidence="5">
    <location>
        <begin position="21"/>
        <end position="407"/>
    </location>
</feature>
<organism evidence="7 8">
    <name type="scientific">Kryptolebias marmoratus</name>
    <name type="common">Mangrove killifish</name>
    <name type="synonym">Rivulus marmoratus</name>
    <dbReference type="NCBI Taxonomy" id="37003"/>
    <lineage>
        <taxon>Eukaryota</taxon>
        <taxon>Metazoa</taxon>
        <taxon>Chordata</taxon>
        <taxon>Craniata</taxon>
        <taxon>Vertebrata</taxon>
        <taxon>Euteleostomi</taxon>
        <taxon>Actinopterygii</taxon>
        <taxon>Neopterygii</taxon>
        <taxon>Teleostei</taxon>
        <taxon>Neoteleostei</taxon>
        <taxon>Acanthomorphata</taxon>
        <taxon>Ovalentaria</taxon>
        <taxon>Atherinomorphae</taxon>
        <taxon>Cyprinodontiformes</taxon>
        <taxon>Rivulidae</taxon>
        <taxon>Kryptolebias</taxon>
    </lineage>
</organism>
<dbReference type="Gene3D" id="2.10.310.10">
    <property type="entry name" value="Serpins superfamily"/>
    <property type="match status" value="1"/>
</dbReference>
<comment type="similarity">
    <text evidence="1 4">Belongs to the serpin family.</text>
</comment>
<evidence type="ECO:0000256" key="3">
    <source>
        <dbReference type="ARBA" id="ARBA00023180"/>
    </source>
</evidence>
<dbReference type="Ensembl" id="ENSKMAT00000005102.1">
    <property type="protein sequence ID" value="ENSKMAP00000005014.1"/>
    <property type="gene ID" value="ENSKMAG00000003812.1"/>
</dbReference>
<dbReference type="InterPro" id="IPR000215">
    <property type="entry name" value="Serpin_fam"/>
</dbReference>
<dbReference type="InterPro" id="IPR036186">
    <property type="entry name" value="Serpin_sf"/>
</dbReference>